<evidence type="ECO:0000313" key="1">
    <source>
        <dbReference type="EMBL" id="MBD8488904.1"/>
    </source>
</evidence>
<reference evidence="1 2" key="1">
    <citation type="submission" date="2020-09" db="EMBL/GenBank/DDBJ databases">
        <title>Echinicola sp. CAU 1574 isolated from sand of Sido Beach.</title>
        <authorList>
            <person name="Kim W."/>
        </authorList>
    </citation>
    <scope>NUCLEOTIDE SEQUENCE [LARGE SCALE GENOMIC DNA]</scope>
    <source>
        <strain evidence="1 2">CAU 1574</strain>
    </source>
</reference>
<protein>
    <submittedName>
        <fullName evidence="1">Uncharacterized protein</fullName>
    </submittedName>
</protein>
<sequence length="141" mass="16141">MMKKSIFVLIPVLLLVLSSFSYEHGMWTVQEEVKREDFVASWELSNLQPYEASRKDEIRSFQLHPDSTASILLGKREVKGSWKFVEKDSKFAARYAKSPWANSVVILEVHRDQSHIDFIAYKLGEAASQLVSAGGETYEKQ</sequence>
<accession>A0ABR9AK37</accession>
<keyword evidence="2" id="KW-1185">Reference proteome</keyword>
<proteinExistence type="predicted"/>
<comment type="caution">
    <text evidence="1">The sequence shown here is derived from an EMBL/GenBank/DDBJ whole genome shotgun (WGS) entry which is preliminary data.</text>
</comment>
<organism evidence="1 2">
    <name type="scientific">Echinicola arenosa</name>
    <dbReference type="NCBI Taxonomy" id="2774144"/>
    <lineage>
        <taxon>Bacteria</taxon>
        <taxon>Pseudomonadati</taxon>
        <taxon>Bacteroidota</taxon>
        <taxon>Cytophagia</taxon>
        <taxon>Cytophagales</taxon>
        <taxon>Cyclobacteriaceae</taxon>
        <taxon>Echinicola</taxon>
    </lineage>
</organism>
<gene>
    <name evidence="1" type="ORF">IFO69_09125</name>
</gene>
<dbReference type="RefSeq" id="WP_192009751.1">
    <property type="nucleotide sequence ID" value="NZ_JACYTQ010000002.1"/>
</dbReference>
<name>A0ABR9AK37_9BACT</name>
<evidence type="ECO:0000313" key="2">
    <source>
        <dbReference type="Proteomes" id="UP000647133"/>
    </source>
</evidence>
<dbReference type="Proteomes" id="UP000647133">
    <property type="component" value="Unassembled WGS sequence"/>
</dbReference>
<dbReference type="EMBL" id="JACYTQ010000002">
    <property type="protein sequence ID" value="MBD8488904.1"/>
    <property type="molecule type" value="Genomic_DNA"/>
</dbReference>